<evidence type="ECO:0000256" key="1">
    <source>
        <dbReference type="ARBA" id="ARBA00000085"/>
    </source>
</evidence>
<dbReference type="PANTHER" id="PTHR43065:SF42">
    <property type="entry name" value="TWO-COMPONENT SENSOR PPRA"/>
    <property type="match status" value="1"/>
</dbReference>
<dbReference type="InterPro" id="IPR000700">
    <property type="entry name" value="PAS-assoc_C"/>
</dbReference>
<evidence type="ECO:0000256" key="2">
    <source>
        <dbReference type="ARBA" id="ARBA00012438"/>
    </source>
</evidence>
<dbReference type="Gene3D" id="3.30.450.20">
    <property type="entry name" value="PAS domain"/>
    <property type="match status" value="3"/>
</dbReference>
<dbReference type="PROSITE" id="PS50112">
    <property type="entry name" value="PAS"/>
    <property type="match status" value="1"/>
</dbReference>
<dbReference type="InterPro" id="IPR036097">
    <property type="entry name" value="HisK_dim/P_sf"/>
</dbReference>
<dbReference type="SUPFAM" id="SSF55785">
    <property type="entry name" value="PYP-like sensor domain (PAS domain)"/>
    <property type="match status" value="3"/>
</dbReference>
<dbReference type="CDD" id="cd16919">
    <property type="entry name" value="HATPase_CckA-like"/>
    <property type="match status" value="1"/>
</dbReference>
<dbReference type="InterPro" id="IPR001610">
    <property type="entry name" value="PAC"/>
</dbReference>
<dbReference type="PROSITE" id="PS50109">
    <property type="entry name" value="HIS_KIN"/>
    <property type="match status" value="1"/>
</dbReference>
<dbReference type="InterPro" id="IPR001789">
    <property type="entry name" value="Sig_transdc_resp-reg_receiver"/>
</dbReference>
<dbReference type="SMART" id="SM00086">
    <property type="entry name" value="PAC"/>
    <property type="match status" value="2"/>
</dbReference>
<dbReference type="NCBIfam" id="TIGR00229">
    <property type="entry name" value="sensory_box"/>
    <property type="match status" value="1"/>
</dbReference>
<dbReference type="PRINTS" id="PR00344">
    <property type="entry name" value="BCTRLSENSOR"/>
</dbReference>
<organism evidence="12 13">
    <name type="scientific">Aquabacter spiritensis</name>
    <dbReference type="NCBI Taxonomy" id="933073"/>
    <lineage>
        <taxon>Bacteria</taxon>
        <taxon>Pseudomonadati</taxon>
        <taxon>Pseudomonadota</taxon>
        <taxon>Alphaproteobacteria</taxon>
        <taxon>Hyphomicrobiales</taxon>
        <taxon>Xanthobacteraceae</taxon>
        <taxon>Aquabacter</taxon>
    </lineage>
</organism>
<dbReference type="SMART" id="SM00065">
    <property type="entry name" value="GAF"/>
    <property type="match status" value="1"/>
</dbReference>
<dbReference type="AlphaFoldDB" id="A0A4V2UX87"/>
<dbReference type="PANTHER" id="PTHR43065">
    <property type="entry name" value="SENSOR HISTIDINE KINASE"/>
    <property type="match status" value="1"/>
</dbReference>
<dbReference type="InterPro" id="IPR036890">
    <property type="entry name" value="HATPase_C_sf"/>
</dbReference>
<proteinExistence type="predicted"/>
<evidence type="ECO:0000259" key="9">
    <source>
        <dbReference type="PROSITE" id="PS50110"/>
    </source>
</evidence>
<dbReference type="InterPro" id="IPR003661">
    <property type="entry name" value="HisK_dim/P_dom"/>
</dbReference>
<dbReference type="SUPFAM" id="SSF52172">
    <property type="entry name" value="CheY-like"/>
    <property type="match status" value="1"/>
</dbReference>
<feature type="domain" description="PAC" evidence="11">
    <location>
        <begin position="244"/>
        <end position="299"/>
    </location>
</feature>
<dbReference type="OrthoDB" id="9796100at2"/>
<dbReference type="Pfam" id="PF13185">
    <property type="entry name" value="GAF_2"/>
    <property type="match status" value="1"/>
</dbReference>
<dbReference type="InterPro" id="IPR029016">
    <property type="entry name" value="GAF-like_dom_sf"/>
</dbReference>
<dbReference type="InterPro" id="IPR011006">
    <property type="entry name" value="CheY-like_superfamily"/>
</dbReference>
<feature type="domain" description="PAS" evidence="10">
    <location>
        <begin position="300"/>
        <end position="370"/>
    </location>
</feature>
<dbReference type="Pfam" id="PF08447">
    <property type="entry name" value="PAS_3"/>
    <property type="match status" value="1"/>
</dbReference>
<feature type="domain" description="Histidine kinase" evidence="8">
    <location>
        <begin position="653"/>
        <end position="877"/>
    </location>
</feature>
<dbReference type="SUPFAM" id="SSF55874">
    <property type="entry name" value="ATPase domain of HSP90 chaperone/DNA topoisomerase II/histidine kinase"/>
    <property type="match status" value="1"/>
</dbReference>
<dbReference type="Gene3D" id="3.40.50.2300">
    <property type="match status" value="1"/>
</dbReference>
<evidence type="ECO:0000259" key="8">
    <source>
        <dbReference type="PROSITE" id="PS50109"/>
    </source>
</evidence>
<dbReference type="CDD" id="cd18161">
    <property type="entry name" value="REC_hyHK_blue-like"/>
    <property type="match status" value="1"/>
</dbReference>
<dbReference type="InterPro" id="IPR003594">
    <property type="entry name" value="HATPase_dom"/>
</dbReference>
<protein>
    <recommendedName>
        <fullName evidence="2">histidine kinase</fullName>
        <ecNumber evidence="2">2.7.13.3</ecNumber>
    </recommendedName>
</protein>
<keyword evidence="7" id="KW-0175">Coiled coil</keyword>
<dbReference type="SMART" id="SM00387">
    <property type="entry name" value="HATPase_c"/>
    <property type="match status" value="1"/>
</dbReference>
<dbReference type="InterPro" id="IPR005467">
    <property type="entry name" value="His_kinase_dom"/>
</dbReference>
<dbReference type="Gene3D" id="1.10.287.130">
    <property type="match status" value="1"/>
</dbReference>
<dbReference type="InterPro" id="IPR013656">
    <property type="entry name" value="PAS_4"/>
</dbReference>
<dbReference type="Gene3D" id="3.30.450.40">
    <property type="match status" value="1"/>
</dbReference>
<dbReference type="PROSITE" id="PS50110">
    <property type="entry name" value="RESPONSE_REGULATORY"/>
    <property type="match status" value="1"/>
</dbReference>
<evidence type="ECO:0000256" key="6">
    <source>
        <dbReference type="PROSITE-ProRule" id="PRU00169"/>
    </source>
</evidence>
<dbReference type="EMBL" id="SMAI01000012">
    <property type="protein sequence ID" value="TCT02618.1"/>
    <property type="molecule type" value="Genomic_DNA"/>
</dbReference>
<dbReference type="EC" id="2.7.13.3" evidence="2"/>
<reference evidence="12 13" key="1">
    <citation type="submission" date="2019-03" db="EMBL/GenBank/DDBJ databases">
        <title>Genomic Encyclopedia of Type Strains, Phase IV (KMG-IV): sequencing the most valuable type-strain genomes for metagenomic binning, comparative biology and taxonomic classification.</title>
        <authorList>
            <person name="Goeker M."/>
        </authorList>
    </citation>
    <scope>NUCLEOTIDE SEQUENCE [LARGE SCALE GENOMIC DNA]</scope>
    <source>
        <strain evidence="12 13">DSM 9035</strain>
    </source>
</reference>
<evidence type="ECO:0000259" key="11">
    <source>
        <dbReference type="PROSITE" id="PS50113"/>
    </source>
</evidence>
<dbReference type="SMART" id="SM00091">
    <property type="entry name" value="PAS"/>
    <property type="match status" value="3"/>
</dbReference>
<dbReference type="SUPFAM" id="SSF47384">
    <property type="entry name" value="Homodimeric domain of signal transducing histidine kinase"/>
    <property type="match status" value="1"/>
</dbReference>
<dbReference type="InterPro" id="IPR013655">
    <property type="entry name" value="PAS_fold_3"/>
</dbReference>
<dbReference type="InterPro" id="IPR003018">
    <property type="entry name" value="GAF"/>
</dbReference>
<evidence type="ECO:0000256" key="3">
    <source>
        <dbReference type="ARBA" id="ARBA00022553"/>
    </source>
</evidence>
<dbReference type="Pfam" id="PF02518">
    <property type="entry name" value="HATPase_c"/>
    <property type="match status" value="1"/>
</dbReference>
<comment type="caution">
    <text evidence="12">The sequence shown here is derived from an EMBL/GenBank/DDBJ whole genome shotgun (WGS) entry which is preliminary data.</text>
</comment>
<keyword evidence="3 6" id="KW-0597">Phosphoprotein</keyword>
<evidence type="ECO:0000259" key="10">
    <source>
        <dbReference type="PROSITE" id="PS50112"/>
    </source>
</evidence>
<dbReference type="Pfam" id="PF00072">
    <property type="entry name" value="Response_reg"/>
    <property type="match status" value="1"/>
</dbReference>
<comment type="catalytic activity">
    <reaction evidence="1">
        <text>ATP + protein L-histidine = ADP + protein N-phospho-L-histidine.</text>
        <dbReference type="EC" id="2.7.13.3"/>
    </reaction>
</comment>
<dbReference type="InterPro" id="IPR000014">
    <property type="entry name" value="PAS"/>
</dbReference>
<sequence>MGPIDFEALFSASPNPYVLLDPSLAIVTMNPAYLRVTGRSGAELVGCGLFEAFPSDPASVEHRQLRHSFERVLRDRVADHLPLIRYAIPLPNGRGYEERYWSATHTPLFAVDGSLAFILQHTVDVTELHRLRRIAESAGREPTGSALIETDVLRRAEEVQQVNQALETERLKLAALFEQVPGFMAVLRGTDHVFELANAAYRRLIGEREVLGLKVRDALPEVVGQGFVALLDRVYASGQPFVGKHVRVELVAEPGMPAATRYLDFIYQPIRGEDGATSGILVQGHDVTEQKAAEDALRESEERFRLVAESAPVMLWMGDTTGKCVYLNRTLRDFWGVREDEVSSFDWSTTLHPEDLQLLHAPYAHAMETRTGFSVEARYRRADGTHRLVHTDSRPRFGADGSFLGMIGVNVDVTDLRAAEEGLRTETHHLEILNRTGVEIAAELNIEAVVQKVVDACVELTGASFGAFFYNVVNANGESYRLYTLSGAPRAAFEAFPMPRATALFQPTFKGEGTVRSDDIAQDPRYGAAAPYFGMPPGHLPVRSYMAVPVTSRAGEVLGGLLFGHPETARFKDEHEDLVTGIAGQAATAIDNARLFQAVERELAERKRAEAALQALNQTLEQRVVEEVKHRSRAEDALRQAQKMEAVGQLTGGIAHDFNNLLQGIIGSLNIMQQRIRQGRISDLERWTVGAMTSAQRAASLTHRLLAFARRQPLDPKPVNVNPLVASMEDLVRRTIGEHIQLELVLAAGVWTTLCDPNQLESAVLNLAINARDAMPDGGRLTIETCNTHVDSILAKERGMSAGQYVCICVTDTGVGMTPEVLERAFDPFFTTKPIGQGTGLGLSMIYGFARQSEGFSKIYSEVGKGTTVKLYLPRHWSAAESEASAVPEPNPDHDGAGQTIMVVEDETVVRGLILEVLRDLGYRTIEAADGPAALELLRAGHTIDLLVTDIGLPGVNGRQVADAARIGRPDLKVLFMTGYAENAAIANGFLEPGMAMITKPFAMETLASRVRDMMGEPDGEA</sequence>
<evidence type="ECO:0000256" key="5">
    <source>
        <dbReference type="ARBA" id="ARBA00022777"/>
    </source>
</evidence>
<evidence type="ECO:0000313" key="12">
    <source>
        <dbReference type="EMBL" id="TCT02618.1"/>
    </source>
</evidence>
<dbReference type="InterPro" id="IPR035965">
    <property type="entry name" value="PAS-like_dom_sf"/>
</dbReference>
<dbReference type="GO" id="GO:0000155">
    <property type="term" value="F:phosphorelay sensor kinase activity"/>
    <property type="evidence" value="ECO:0007669"/>
    <property type="project" value="InterPro"/>
</dbReference>
<feature type="coiled-coil region" evidence="7">
    <location>
        <begin position="599"/>
        <end position="626"/>
    </location>
</feature>
<keyword evidence="4" id="KW-0808">Transferase</keyword>
<evidence type="ECO:0000313" key="13">
    <source>
        <dbReference type="Proteomes" id="UP000294664"/>
    </source>
</evidence>
<feature type="domain" description="PAC" evidence="11">
    <location>
        <begin position="373"/>
        <end position="425"/>
    </location>
</feature>
<dbReference type="Pfam" id="PF08448">
    <property type="entry name" value="PAS_4"/>
    <property type="match status" value="2"/>
</dbReference>
<dbReference type="Gene3D" id="3.30.565.10">
    <property type="entry name" value="Histidine kinase-like ATPase, C-terminal domain"/>
    <property type="match status" value="1"/>
</dbReference>
<dbReference type="RefSeq" id="WP_132033699.1">
    <property type="nucleotide sequence ID" value="NZ_SMAI01000012.1"/>
</dbReference>
<dbReference type="Proteomes" id="UP000294664">
    <property type="component" value="Unassembled WGS sequence"/>
</dbReference>
<gene>
    <name evidence="12" type="ORF">EDC64_11251</name>
</gene>
<keyword evidence="5" id="KW-0418">Kinase</keyword>
<evidence type="ECO:0000256" key="4">
    <source>
        <dbReference type="ARBA" id="ARBA00022679"/>
    </source>
</evidence>
<dbReference type="CDD" id="cd00130">
    <property type="entry name" value="PAS"/>
    <property type="match status" value="2"/>
</dbReference>
<accession>A0A4V2UX87</accession>
<dbReference type="SUPFAM" id="SSF55781">
    <property type="entry name" value="GAF domain-like"/>
    <property type="match status" value="1"/>
</dbReference>
<dbReference type="CDD" id="cd00082">
    <property type="entry name" value="HisKA"/>
    <property type="match status" value="1"/>
</dbReference>
<keyword evidence="13" id="KW-1185">Reference proteome</keyword>
<feature type="domain" description="Response regulatory" evidence="9">
    <location>
        <begin position="900"/>
        <end position="1015"/>
    </location>
</feature>
<name>A0A4V2UX87_9HYPH</name>
<dbReference type="SMART" id="SM00388">
    <property type="entry name" value="HisKA"/>
    <property type="match status" value="1"/>
</dbReference>
<dbReference type="PROSITE" id="PS50113">
    <property type="entry name" value="PAC"/>
    <property type="match status" value="2"/>
</dbReference>
<dbReference type="InterPro" id="IPR004358">
    <property type="entry name" value="Sig_transdc_His_kin-like_C"/>
</dbReference>
<evidence type="ECO:0000256" key="7">
    <source>
        <dbReference type="SAM" id="Coils"/>
    </source>
</evidence>
<feature type="modified residue" description="4-aspartylphosphate" evidence="6">
    <location>
        <position position="950"/>
    </location>
</feature>
<dbReference type="SMART" id="SM00448">
    <property type="entry name" value="REC"/>
    <property type="match status" value="1"/>
</dbReference>